<keyword evidence="3" id="KW-1185">Reference proteome</keyword>
<dbReference type="GeneID" id="102981014"/>
<feature type="region of interest" description="Disordered" evidence="2">
    <location>
        <begin position="1486"/>
        <end position="1505"/>
    </location>
</feature>
<name>A0A455BC85_PHYMC</name>
<protein>
    <submittedName>
        <fullName evidence="4">Serine/threonine-protein phosphatase 6 regulatory subunit 2</fullName>
    </submittedName>
</protein>
<dbReference type="GO" id="GO:0005829">
    <property type="term" value="C:cytosol"/>
    <property type="evidence" value="ECO:0007669"/>
    <property type="project" value="TreeGrafter"/>
</dbReference>
<dbReference type="GO" id="GO:0019888">
    <property type="term" value="F:protein phosphatase regulator activity"/>
    <property type="evidence" value="ECO:0007669"/>
    <property type="project" value="TreeGrafter"/>
</dbReference>
<feature type="compositionally biased region" description="Low complexity" evidence="2">
    <location>
        <begin position="1239"/>
        <end position="1253"/>
    </location>
</feature>
<feature type="region of interest" description="Disordered" evidence="2">
    <location>
        <begin position="436"/>
        <end position="460"/>
    </location>
</feature>
<proteinExistence type="inferred from homology"/>
<dbReference type="STRING" id="9755.ENSPCTP00005003894"/>
<dbReference type="Proteomes" id="UP000248484">
    <property type="component" value="Chromosome 6"/>
</dbReference>
<dbReference type="PANTHER" id="PTHR12634:SF15">
    <property type="entry name" value="SERINE_THREONINE-PROTEIN PHOSPHATASE 6 REGULATORY SUBUNIT 2"/>
    <property type="match status" value="1"/>
</dbReference>
<dbReference type="AlphaFoldDB" id="A0A455BC85"/>
<feature type="region of interest" description="Disordered" evidence="2">
    <location>
        <begin position="1209"/>
        <end position="1287"/>
    </location>
</feature>
<organism evidence="3 4">
    <name type="scientific">Physeter macrocephalus</name>
    <name type="common">Sperm whale</name>
    <name type="synonym">Physeter catodon</name>
    <dbReference type="NCBI Taxonomy" id="9755"/>
    <lineage>
        <taxon>Eukaryota</taxon>
        <taxon>Metazoa</taxon>
        <taxon>Chordata</taxon>
        <taxon>Craniata</taxon>
        <taxon>Vertebrata</taxon>
        <taxon>Euteleostomi</taxon>
        <taxon>Mammalia</taxon>
        <taxon>Eutheria</taxon>
        <taxon>Laurasiatheria</taxon>
        <taxon>Artiodactyla</taxon>
        <taxon>Whippomorpha</taxon>
        <taxon>Cetacea</taxon>
        <taxon>Odontoceti</taxon>
        <taxon>Physeteridae</taxon>
        <taxon>Physeter</taxon>
    </lineage>
</organism>
<dbReference type="CTD" id="9701"/>
<evidence type="ECO:0000313" key="3">
    <source>
        <dbReference type="Proteomes" id="UP000248484"/>
    </source>
</evidence>
<comment type="similarity">
    <text evidence="1">Belongs to the SAPS family.</text>
</comment>
<sequence length="1505" mass="160156">MRRTECFRPCRVQAKTAGARRGSVAVTMFWKFDLNTTSHVDKLLDKEDVTLRELMDEDDILQECKAQNRKLLDFLCRQQSMEELVSLVTQDPAVDMEEKVRFKYPNTACELLTCDVPQISDRLGGDETLLNLLYDFLNREPPLNPLLASFFSKTIGSLIARRTEQVIVFLRKKDKFISLLLKHIGTSALMDLLLRLVSCVEPAGLRQEVLHWLNEEKVIQRLVELIHPSQDEERQSNASQTLCDIIRLGREQGSQLQEAPEPDPLLTVLESQDCVQQLLRNMFDGAQTELCLVSGTQVLLTLLEPRRAGMEGLLDSCSQGLDRLCAVSSGVLRGIEPRLKDFHQLLLSPPKKAAILTTIGVLEEPLGNARLHGARLVAALLHTNTPSINQELCRLNTMGLLLDLFVKYAWNNFLHFQVELCIAAILSHSAREDRAVASGPEGGVEPPPSSGDPEIPQPAACRPESTMVTHLFQKCCLVQRILEAWEANDHTQAAGGMRRGNMGHLTRIANAVVQSLEGGPVQTQVSEVLRGLPSDCRGRWESFVEETLMEANRRNAVDLVSAQHLRPSSEDEDMEGVFPNELSLQQAFSEYQVQQMTATFVDQFGFSDEEFAEQDDSVNAPFDRIAEINFSVDADEDSPGAALFEACCSDHIQPFDEDDDLWEDEETHCVARVTRARFGGPHASESFRKDSPERRGQGGEESSEADGDGTRAGAPRAAIQKEDPRVEGGSEGAPGTVSDEPVNSTASGLAPAVAMDVGSSVWAASAPSASAAEERGWAKFADFQPFCCSESGPRCSSPVDRGHGDAQGGLNQGPERTPGTATPGAWSACVARKAPLAASGSRKDKQKMAVASEAVRAGPGREAPPPPVSVPRAECATSTPPDLASLAPVQVTSAPVGAVLPEATVAATTVPGNAGPALATPAVSPVLATAVTPAAPAVSTAATLGTVTKDRQTDGSPPPAGAALNGLVLAGTMGLLLDLFVKYSWNNFLHFQVELCMAVILSHAAGGDRAVASGPEDGLETPPSIGDPETPQPAASLPKSTMVAHLFQNTLVQNLEGGPMQTQLSEVIRGLPWDCRGLWESFVEESLTEANDRNAVDLVSTHHLHPSSEEEDVEGVFPNELSLQQAFSEYQVQQMTATFVDQFGFSNEEFAEQDNSVNAPFDRLVEINFSVGSPGAALFEACCSDHIQHFDKDDDLWEDKEAHRVAQVTRARFGGPHASEGCRKDGPERQGQGREESSGADGDTARAGAPRAAAQKEGPRVEGGSEAGAPWTVFDEPENSMASGPAPAVAMGVGSSVGAAGSPSALAPEKKGWAKFAGFQPFFCSESGPRCSSPVDRCHGDAQGGLNQGPERTLGPATPGSWNCASRSGGCPPLPVSVPRCGRECCGQTWPVRCPGKGPGPVWPTEWAECAASTPPDLASLAPVEVTSAPVVAVLPEAAMAATTVPSNAGPSLATLAVSPVLAVAVTTAAPAGPAVSTAAALGTVTKDRQTDGPPPAGAALNGLV</sequence>
<dbReference type="PANTHER" id="PTHR12634">
    <property type="entry name" value="SIT4 YEAST -ASSOCIATING PROTEIN-RELATED"/>
    <property type="match status" value="1"/>
</dbReference>
<feature type="compositionally biased region" description="Basic and acidic residues" evidence="2">
    <location>
        <begin position="685"/>
        <end position="698"/>
    </location>
</feature>
<feature type="compositionally biased region" description="Basic and acidic residues" evidence="2">
    <location>
        <begin position="1220"/>
        <end position="1237"/>
    </location>
</feature>
<feature type="region of interest" description="Disordered" evidence="2">
    <location>
        <begin position="1010"/>
        <end position="1036"/>
    </location>
</feature>
<accession>A0A455BC85</accession>
<dbReference type="KEGG" id="pcad:102981014"/>
<dbReference type="GO" id="GO:0005634">
    <property type="term" value="C:nucleus"/>
    <property type="evidence" value="ECO:0007669"/>
    <property type="project" value="TreeGrafter"/>
</dbReference>
<feature type="region of interest" description="Disordered" evidence="2">
    <location>
        <begin position="792"/>
        <end position="824"/>
    </location>
</feature>
<evidence type="ECO:0000256" key="1">
    <source>
        <dbReference type="ARBA" id="ARBA00006180"/>
    </source>
</evidence>
<reference evidence="4" key="1">
    <citation type="submission" date="2025-08" db="UniProtKB">
        <authorList>
            <consortium name="RefSeq"/>
        </authorList>
    </citation>
    <scope>IDENTIFICATION</scope>
    <source>
        <tissue evidence="4">Muscle</tissue>
    </source>
</reference>
<feature type="region of interest" description="Disordered" evidence="2">
    <location>
        <begin position="680"/>
        <end position="745"/>
    </location>
</feature>
<gene>
    <name evidence="4" type="primary">PPP6R2</name>
</gene>
<feature type="compositionally biased region" description="Basic and acidic residues" evidence="2">
    <location>
        <begin position="719"/>
        <end position="728"/>
    </location>
</feature>
<dbReference type="GO" id="GO:0019903">
    <property type="term" value="F:protein phosphatase binding"/>
    <property type="evidence" value="ECO:0007669"/>
    <property type="project" value="InterPro"/>
</dbReference>
<dbReference type="OrthoDB" id="295029at2759"/>
<evidence type="ECO:0000256" key="2">
    <source>
        <dbReference type="SAM" id="MobiDB-lite"/>
    </source>
</evidence>
<dbReference type="RefSeq" id="XP_028346590.2">
    <property type="nucleotide sequence ID" value="XM_028490789.2"/>
</dbReference>
<feature type="region of interest" description="Disordered" evidence="2">
    <location>
        <begin position="836"/>
        <end position="881"/>
    </location>
</feature>
<evidence type="ECO:0000313" key="4">
    <source>
        <dbReference type="RefSeq" id="XP_028346590.2"/>
    </source>
</evidence>
<dbReference type="Pfam" id="PF04499">
    <property type="entry name" value="SAPS"/>
    <property type="match status" value="2"/>
</dbReference>
<dbReference type="InterPro" id="IPR007587">
    <property type="entry name" value="SAPS"/>
</dbReference>